<gene>
    <name evidence="4" type="ORF">BHQ10_006060</name>
</gene>
<dbReference type="EMBL" id="MIKG01000011">
    <property type="protein sequence ID" value="RAO70048.1"/>
    <property type="molecule type" value="Genomic_DNA"/>
</dbReference>
<keyword evidence="2" id="KW-1133">Transmembrane helix</keyword>
<accession>A0A364L2L8</accession>
<evidence type="ECO:0000256" key="3">
    <source>
        <dbReference type="SAM" id="SignalP"/>
    </source>
</evidence>
<sequence length="123" mass="13942">MGLLVFVLLVFVLWSEEASTMPVPVPDGTNDELLGAKRVLSDLIGQLLFGMIFLVAFAVLCYRCAVTKTTWKFWLWDWGCLRRLRRLRRATAADNNNEPVRLDNLQPGDSRNGISPEHAPLEQ</sequence>
<protein>
    <submittedName>
        <fullName evidence="4">Uncharacterized protein</fullName>
    </submittedName>
</protein>
<dbReference type="Proteomes" id="UP000249363">
    <property type="component" value="Unassembled WGS sequence"/>
</dbReference>
<name>A0A364L2L8_TALAM</name>
<keyword evidence="2" id="KW-0472">Membrane</keyword>
<evidence type="ECO:0000256" key="2">
    <source>
        <dbReference type="SAM" id="Phobius"/>
    </source>
</evidence>
<dbReference type="AlphaFoldDB" id="A0A364L2L8"/>
<dbReference type="GeneID" id="63795276"/>
<keyword evidence="5" id="KW-1185">Reference proteome</keyword>
<feature type="signal peptide" evidence="3">
    <location>
        <begin position="1"/>
        <end position="20"/>
    </location>
</feature>
<reference evidence="4 5" key="1">
    <citation type="journal article" date="2017" name="Biotechnol. Biofuels">
        <title>Differential beta-glucosidase expression as a function of carbon source availability in Talaromyces amestolkiae: a genomic and proteomic approach.</title>
        <authorList>
            <person name="de Eugenio L.I."/>
            <person name="Mendez-Liter J.A."/>
            <person name="Nieto-Dominguez M."/>
            <person name="Alonso L."/>
            <person name="Gil-Munoz J."/>
            <person name="Barriuso J."/>
            <person name="Prieto A."/>
            <person name="Martinez M.J."/>
        </authorList>
    </citation>
    <scope>NUCLEOTIDE SEQUENCE [LARGE SCALE GENOMIC DNA]</scope>
    <source>
        <strain evidence="4 5">CIB</strain>
    </source>
</reference>
<dbReference type="RefSeq" id="XP_040734564.1">
    <property type="nucleotide sequence ID" value="XM_040878605.1"/>
</dbReference>
<evidence type="ECO:0000313" key="5">
    <source>
        <dbReference type="Proteomes" id="UP000249363"/>
    </source>
</evidence>
<feature type="chain" id="PRO_5016960241" evidence="3">
    <location>
        <begin position="21"/>
        <end position="123"/>
    </location>
</feature>
<evidence type="ECO:0000313" key="4">
    <source>
        <dbReference type="EMBL" id="RAO70048.1"/>
    </source>
</evidence>
<organism evidence="4 5">
    <name type="scientific">Talaromyces amestolkiae</name>
    <dbReference type="NCBI Taxonomy" id="1196081"/>
    <lineage>
        <taxon>Eukaryota</taxon>
        <taxon>Fungi</taxon>
        <taxon>Dikarya</taxon>
        <taxon>Ascomycota</taxon>
        <taxon>Pezizomycotina</taxon>
        <taxon>Eurotiomycetes</taxon>
        <taxon>Eurotiomycetidae</taxon>
        <taxon>Eurotiales</taxon>
        <taxon>Trichocomaceae</taxon>
        <taxon>Talaromyces</taxon>
        <taxon>Talaromyces sect. Talaromyces</taxon>
    </lineage>
</organism>
<evidence type="ECO:0000256" key="1">
    <source>
        <dbReference type="SAM" id="MobiDB-lite"/>
    </source>
</evidence>
<feature type="region of interest" description="Disordered" evidence="1">
    <location>
        <begin position="98"/>
        <end position="123"/>
    </location>
</feature>
<keyword evidence="2" id="KW-0812">Transmembrane</keyword>
<keyword evidence="3" id="KW-0732">Signal</keyword>
<comment type="caution">
    <text evidence="4">The sequence shown here is derived from an EMBL/GenBank/DDBJ whole genome shotgun (WGS) entry which is preliminary data.</text>
</comment>
<feature type="transmembrane region" description="Helical" evidence="2">
    <location>
        <begin position="44"/>
        <end position="65"/>
    </location>
</feature>
<proteinExistence type="predicted"/>